<evidence type="ECO:0000313" key="4">
    <source>
        <dbReference type="EMBL" id="MBK7954290.1"/>
    </source>
</evidence>
<dbReference type="Gene3D" id="2.40.160.180">
    <property type="entry name" value="Carbohydrate-selective porin OprB"/>
    <property type="match status" value="1"/>
</dbReference>
<dbReference type="Proteomes" id="UP000706151">
    <property type="component" value="Unassembled WGS sequence"/>
</dbReference>
<feature type="chain" id="PRO_5038159722" evidence="2">
    <location>
        <begin position="30"/>
        <end position="453"/>
    </location>
</feature>
<dbReference type="EMBL" id="JADJOT010000008">
    <property type="protein sequence ID" value="MBK7954290.1"/>
    <property type="molecule type" value="Genomic_DNA"/>
</dbReference>
<dbReference type="AlphaFoldDB" id="A0A935THH7"/>
<dbReference type="Pfam" id="PF04966">
    <property type="entry name" value="OprB"/>
    <property type="match status" value="1"/>
</dbReference>
<organism evidence="4 5">
    <name type="scientific">Candidatus Accumulibacter affinis</name>
    <dbReference type="NCBI Taxonomy" id="2954384"/>
    <lineage>
        <taxon>Bacteria</taxon>
        <taxon>Pseudomonadati</taxon>
        <taxon>Pseudomonadota</taxon>
        <taxon>Betaproteobacteria</taxon>
        <taxon>Candidatus Accumulibacter</taxon>
    </lineage>
</organism>
<dbReference type="PANTHER" id="PTHR37944:SF1">
    <property type="entry name" value="PORIN B"/>
    <property type="match status" value="1"/>
</dbReference>
<gene>
    <name evidence="4" type="ORF">IPK02_10185</name>
</gene>
<comment type="caution">
    <text evidence="4">The sequence shown here is derived from an EMBL/GenBank/DDBJ whole genome shotgun (WGS) entry which is preliminary data.</text>
</comment>
<evidence type="ECO:0000256" key="2">
    <source>
        <dbReference type="RuleBase" id="RU363072"/>
    </source>
</evidence>
<proteinExistence type="inferred from homology"/>
<evidence type="ECO:0000313" key="5">
    <source>
        <dbReference type="Proteomes" id="UP000706151"/>
    </source>
</evidence>
<dbReference type="PANTHER" id="PTHR37944">
    <property type="entry name" value="PORIN B"/>
    <property type="match status" value="1"/>
</dbReference>
<dbReference type="InterPro" id="IPR052932">
    <property type="entry name" value="OprB_Porin"/>
</dbReference>
<accession>A0A935THH7</accession>
<evidence type="ECO:0000256" key="3">
    <source>
        <dbReference type="SAM" id="MobiDB-lite"/>
    </source>
</evidence>
<dbReference type="InterPro" id="IPR038673">
    <property type="entry name" value="OprB_sf"/>
</dbReference>
<feature type="region of interest" description="Disordered" evidence="3">
    <location>
        <begin position="244"/>
        <end position="264"/>
    </location>
</feature>
<dbReference type="GO" id="GO:0008643">
    <property type="term" value="P:carbohydrate transport"/>
    <property type="evidence" value="ECO:0007669"/>
    <property type="project" value="InterPro"/>
</dbReference>
<reference evidence="4 5" key="1">
    <citation type="submission" date="2020-10" db="EMBL/GenBank/DDBJ databases">
        <title>Connecting structure to function with the recovery of over 1000 high-quality activated sludge metagenome-assembled genomes encoding full-length rRNA genes using long-read sequencing.</title>
        <authorList>
            <person name="Singleton C.M."/>
            <person name="Petriglieri F."/>
            <person name="Kristensen J.M."/>
            <person name="Kirkegaard R.H."/>
            <person name="Michaelsen T.Y."/>
            <person name="Andersen M.H."/>
            <person name="Karst S.M."/>
            <person name="Dueholm M.S."/>
            <person name="Nielsen P.H."/>
            <person name="Albertsen M."/>
        </authorList>
    </citation>
    <scope>NUCLEOTIDE SEQUENCE [LARGE SCALE GENOMIC DNA]</scope>
    <source>
        <strain evidence="4">Fred_18-Q3-R57-64_BAT3C.720</strain>
    </source>
</reference>
<dbReference type="GO" id="GO:0016020">
    <property type="term" value="C:membrane"/>
    <property type="evidence" value="ECO:0007669"/>
    <property type="project" value="InterPro"/>
</dbReference>
<dbReference type="GO" id="GO:0015288">
    <property type="term" value="F:porin activity"/>
    <property type="evidence" value="ECO:0007669"/>
    <property type="project" value="InterPro"/>
</dbReference>
<evidence type="ECO:0000256" key="1">
    <source>
        <dbReference type="ARBA" id="ARBA00008769"/>
    </source>
</evidence>
<name>A0A935THH7_9PROT</name>
<protein>
    <submittedName>
        <fullName evidence="4">Carbohydrate porin</fullName>
    </submittedName>
</protein>
<keyword evidence="2" id="KW-0732">Signal</keyword>
<comment type="similarity">
    <text evidence="1 2">Belongs to the OprB family.</text>
</comment>
<feature type="signal peptide" evidence="2">
    <location>
        <begin position="1"/>
        <end position="29"/>
    </location>
</feature>
<dbReference type="InterPro" id="IPR007049">
    <property type="entry name" value="Carb-sel_porin_OprB"/>
</dbReference>
<sequence length="453" mass="49667">MIIRHRTFAGLSVVTIALVLALAAPATLAADATASGNLPAPELLQTDYSLDDYLTGSWGGIRDNWKRQGFEFNLNYTSEPMVNVAGGEKRGGTYADNIALDLGFDLERIAGIKNTSLLIKLSQRDGRSVSQQYIAPSVGGNVFTVQELYGGETFKLANVQFTTRFLDDRLNLAYGRLVANDDFLRSNLYCQFLNNSFCGSPKPVFLQNPFTFTAYPLATWGVRARYDTPNRDWTFQLAVYDGDPEDKGGNPAKPPNNPHGTNWGWGNNGVTLAAEAQYHLNRDSLQALPGVYKIGAYYLTGQFQNVASITNETERGNATGWLLAEQMLYREAPGDKRGLWGFGSLVFSLTNDTNPMTWYFNAGLVYQGLFRGRPKDTTGLAITSGWFGDQVNSAQAAQGLPSKTYEAVIELNHMFVVGNGLLIGPDLQYIIRPAGTRDIDNALALGAKLSIQF</sequence>